<comment type="caution">
    <text evidence="10">The sequence shown here is derived from an EMBL/GenBank/DDBJ whole genome shotgun (WGS) entry which is preliminary data.</text>
</comment>
<organism evidence="10 11">
    <name type="scientific">Streptomyces flavotricini</name>
    <dbReference type="NCBI Taxonomy" id="66888"/>
    <lineage>
        <taxon>Bacteria</taxon>
        <taxon>Bacillati</taxon>
        <taxon>Actinomycetota</taxon>
        <taxon>Actinomycetes</taxon>
        <taxon>Kitasatosporales</taxon>
        <taxon>Streptomycetaceae</taxon>
        <taxon>Streptomyces</taxon>
    </lineage>
</organism>
<protein>
    <submittedName>
        <fullName evidence="10">DUF320 domain-containing protein</fullName>
    </submittedName>
</protein>
<dbReference type="EMBL" id="JAINUL010000001">
    <property type="protein sequence ID" value="MCC0099041.1"/>
    <property type="molecule type" value="Genomic_DNA"/>
</dbReference>
<evidence type="ECO:0000256" key="5">
    <source>
        <dbReference type="ARBA" id="ARBA00022889"/>
    </source>
</evidence>
<gene>
    <name evidence="10" type="ORF">K7B10_30540</name>
</gene>
<evidence type="ECO:0000313" key="11">
    <source>
        <dbReference type="Proteomes" id="UP001520654"/>
    </source>
</evidence>
<dbReference type="Pfam" id="PF01391">
    <property type="entry name" value="Collagen"/>
    <property type="match status" value="1"/>
</dbReference>
<accession>A0ABS8ED12</accession>
<evidence type="ECO:0000256" key="6">
    <source>
        <dbReference type="ARBA" id="ARBA00023087"/>
    </source>
</evidence>
<name>A0ABS8ED12_9ACTN</name>
<keyword evidence="4" id="KW-0732">Signal</keyword>
<dbReference type="PANTHER" id="PTHR24637">
    <property type="entry name" value="COLLAGEN"/>
    <property type="match status" value="1"/>
</dbReference>
<keyword evidence="5" id="KW-0130">Cell adhesion</keyword>
<feature type="region of interest" description="Disordered" evidence="8">
    <location>
        <begin position="68"/>
        <end position="213"/>
    </location>
</feature>
<evidence type="ECO:0000256" key="4">
    <source>
        <dbReference type="ARBA" id="ARBA00022729"/>
    </source>
</evidence>
<feature type="compositionally biased region" description="Acidic residues" evidence="8">
    <location>
        <begin position="91"/>
        <end position="103"/>
    </location>
</feature>
<evidence type="ECO:0000259" key="9">
    <source>
        <dbReference type="PROSITE" id="PS51884"/>
    </source>
</evidence>
<evidence type="ECO:0000313" key="10">
    <source>
        <dbReference type="EMBL" id="MCC0099041.1"/>
    </source>
</evidence>
<evidence type="ECO:0000256" key="2">
    <source>
        <dbReference type="ARBA" id="ARBA00022512"/>
    </source>
</evidence>
<dbReference type="Proteomes" id="UP001520654">
    <property type="component" value="Unassembled WGS sequence"/>
</dbReference>
<dbReference type="Pfam" id="PF03777">
    <property type="entry name" value="ChpA-C"/>
    <property type="match status" value="1"/>
</dbReference>
<evidence type="ECO:0000256" key="1">
    <source>
        <dbReference type="ARBA" id="ARBA00004191"/>
    </source>
</evidence>
<evidence type="ECO:0000256" key="3">
    <source>
        <dbReference type="ARBA" id="ARBA00022525"/>
    </source>
</evidence>
<proteinExistence type="predicted"/>
<keyword evidence="6 7" id="KW-0034">Amyloid</keyword>
<evidence type="ECO:0000256" key="8">
    <source>
        <dbReference type="SAM" id="MobiDB-lite"/>
    </source>
</evidence>
<feature type="domain" description="Chaplin" evidence="9">
    <location>
        <begin position="28"/>
        <end position="68"/>
    </location>
</feature>
<keyword evidence="11" id="KW-1185">Reference proteome</keyword>
<keyword evidence="3" id="KW-0964">Secreted</keyword>
<comment type="subcellular location">
    <subcellularLocation>
        <location evidence="1">Secreted</location>
        <location evidence="1">Cell wall</location>
    </subcellularLocation>
</comment>
<dbReference type="InterPro" id="IPR008160">
    <property type="entry name" value="Collagen"/>
</dbReference>
<sequence length="253" mass="23756">MAAAGGVLALGGGYAHADSGTSGHAVNSPGVASGNSDHVPVDAPVNVCGNTVSVVGLLNPAFGNRCSNDSATPNHPGHPGHPGNPGHPAEPEEPDEPCDEDEPDHPGHPGHPGTPGHPGHPGHPGTPGHPGNPGTPGNPGQPGTPGTPGNPGTPGTPGQPGTPGTPGNPGQPGNPGTPGNPGNPGTPGTPGTPTGPGAGGLTPVTHPGQGIAPAQRAGLAATGAGDVLGVGLPLAAGTLLAGAVLYRRARNAA</sequence>
<keyword evidence="2" id="KW-0134">Cell wall</keyword>
<dbReference type="PANTHER" id="PTHR24637:SF421">
    <property type="entry name" value="CUTICLE COLLAGEN DPY-2"/>
    <property type="match status" value="1"/>
</dbReference>
<evidence type="ECO:0000256" key="7">
    <source>
        <dbReference type="PROSITE-ProRule" id="PRU01232"/>
    </source>
</evidence>
<reference evidence="10 11" key="1">
    <citation type="submission" date="2021-08" db="EMBL/GenBank/DDBJ databases">
        <title>Genomic Architecture of Streptomyces flavotricini NGL1 and Streptomyces erythrochromogenes HMS4 With Differential Plant Beneficial attributes and laccase production capabilities.</title>
        <authorList>
            <person name="Salwan R."/>
            <person name="Kaur R."/>
            <person name="Sharma V."/>
        </authorList>
    </citation>
    <scope>NUCLEOTIDE SEQUENCE [LARGE SCALE GENOMIC DNA]</scope>
    <source>
        <strain evidence="10 11">NGL1</strain>
    </source>
</reference>
<dbReference type="PROSITE" id="PS51884">
    <property type="entry name" value="CHAPLIN"/>
    <property type="match status" value="1"/>
</dbReference>
<dbReference type="InterPro" id="IPR005528">
    <property type="entry name" value="ChpA-H"/>
</dbReference>